<accession>A0A645A3K2</accession>
<reference evidence="1" key="1">
    <citation type="submission" date="2019-08" db="EMBL/GenBank/DDBJ databases">
        <authorList>
            <person name="Kucharzyk K."/>
            <person name="Murdoch R.W."/>
            <person name="Higgins S."/>
            <person name="Loffler F."/>
        </authorList>
    </citation>
    <scope>NUCLEOTIDE SEQUENCE</scope>
</reference>
<gene>
    <name evidence="1" type="ORF">SDC9_94227</name>
</gene>
<dbReference type="AlphaFoldDB" id="A0A645A3K2"/>
<name>A0A645A3K2_9ZZZZ</name>
<evidence type="ECO:0000313" key="1">
    <source>
        <dbReference type="EMBL" id="MPM47516.1"/>
    </source>
</evidence>
<sequence>MSLHEWYDRPASVQGTIEVQREGFLPILVAGYRQNLGYLGIGGRLNKTAAEAGARVIDQQVDPTVREVGRPADQVLHLVLLGDIADHPEHPAGIGLRQS</sequence>
<protein>
    <submittedName>
        <fullName evidence="1">Uncharacterized protein</fullName>
    </submittedName>
</protein>
<organism evidence="1">
    <name type="scientific">bioreactor metagenome</name>
    <dbReference type="NCBI Taxonomy" id="1076179"/>
    <lineage>
        <taxon>unclassified sequences</taxon>
        <taxon>metagenomes</taxon>
        <taxon>ecological metagenomes</taxon>
    </lineage>
</organism>
<proteinExistence type="predicted"/>
<comment type="caution">
    <text evidence="1">The sequence shown here is derived from an EMBL/GenBank/DDBJ whole genome shotgun (WGS) entry which is preliminary data.</text>
</comment>
<dbReference type="EMBL" id="VSSQ01011708">
    <property type="protein sequence ID" value="MPM47516.1"/>
    <property type="molecule type" value="Genomic_DNA"/>
</dbReference>